<gene>
    <name evidence="4" type="ORF">BHU72_02520</name>
</gene>
<organism evidence="4 5">
    <name type="scientific">Desulfuribacillus stibiiarsenatis</name>
    <dbReference type="NCBI Taxonomy" id="1390249"/>
    <lineage>
        <taxon>Bacteria</taxon>
        <taxon>Bacillati</taxon>
        <taxon>Bacillota</taxon>
        <taxon>Desulfuribacillia</taxon>
        <taxon>Desulfuribacillales</taxon>
        <taxon>Desulfuribacillaceae</taxon>
        <taxon>Desulfuribacillus</taxon>
    </lineage>
</organism>
<evidence type="ECO:0000256" key="1">
    <source>
        <dbReference type="ARBA" id="ARBA00001946"/>
    </source>
</evidence>
<dbReference type="GO" id="GO:0006753">
    <property type="term" value="P:nucleoside phosphate metabolic process"/>
    <property type="evidence" value="ECO:0007669"/>
    <property type="project" value="TreeGrafter"/>
</dbReference>
<dbReference type="STRING" id="1390249.BHU72_02520"/>
<sequence length="200" mass="22893">MAVKEKENHSMEEKRIKRQPVFDGKLIKVYQDTVLLPNGKEANREVVEHPGAVAVLAIDEQGQIIIVKQYRYPMAQISLEIPAGKLEENEDPLECAKRELTEETGYIANAWKKIMTPYTSPGFANEVIHIYLAQQLEQIGASPDEDEFVECIHITLEDALHMIDTQEIRDAKTITALLWWSTQNSHFQTEMNILAESMER</sequence>
<comment type="cofactor">
    <cofactor evidence="1">
        <name>Mg(2+)</name>
        <dbReference type="ChEBI" id="CHEBI:18420"/>
    </cofactor>
</comment>
<dbReference type="InterPro" id="IPR015797">
    <property type="entry name" value="NUDIX_hydrolase-like_dom_sf"/>
</dbReference>
<dbReference type="Gene3D" id="3.90.79.10">
    <property type="entry name" value="Nucleoside Triphosphate Pyrophosphohydrolase"/>
    <property type="match status" value="1"/>
</dbReference>
<dbReference type="PANTHER" id="PTHR11839">
    <property type="entry name" value="UDP/ADP-SUGAR PYROPHOSPHATASE"/>
    <property type="match status" value="1"/>
</dbReference>
<proteinExistence type="predicted"/>
<dbReference type="PANTHER" id="PTHR11839:SF18">
    <property type="entry name" value="NUDIX HYDROLASE DOMAIN-CONTAINING PROTEIN"/>
    <property type="match status" value="1"/>
</dbReference>
<dbReference type="AlphaFoldDB" id="A0A1E5L6K5"/>
<name>A0A1E5L6K5_9FIRM</name>
<evidence type="ECO:0000259" key="3">
    <source>
        <dbReference type="PROSITE" id="PS51462"/>
    </source>
</evidence>
<comment type="caution">
    <text evidence="4">The sequence shown here is derived from an EMBL/GenBank/DDBJ whole genome shotgun (WGS) entry which is preliminary data.</text>
</comment>
<dbReference type="Proteomes" id="UP000095255">
    <property type="component" value="Unassembled WGS sequence"/>
</dbReference>
<dbReference type="GO" id="GO:0005829">
    <property type="term" value="C:cytosol"/>
    <property type="evidence" value="ECO:0007669"/>
    <property type="project" value="TreeGrafter"/>
</dbReference>
<evidence type="ECO:0000313" key="5">
    <source>
        <dbReference type="Proteomes" id="UP000095255"/>
    </source>
</evidence>
<dbReference type="GO" id="GO:0019693">
    <property type="term" value="P:ribose phosphate metabolic process"/>
    <property type="evidence" value="ECO:0007669"/>
    <property type="project" value="TreeGrafter"/>
</dbReference>
<reference evidence="4 5" key="1">
    <citation type="submission" date="2016-09" db="EMBL/GenBank/DDBJ databases">
        <title>Desulfuribacillus arsenicus sp. nov., an obligately anaerobic, dissimilatory arsenic- and antimonate-reducing bacterium isolated from anoxic sediments.</title>
        <authorList>
            <person name="Abin C.A."/>
            <person name="Hollibaugh J.T."/>
        </authorList>
    </citation>
    <scope>NUCLEOTIDE SEQUENCE [LARGE SCALE GENOMIC DNA]</scope>
    <source>
        <strain evidence="4 5">MLFW-2</strain>
    </source>
</reference>
<keyword evidence="2" id="KW-0378">Hydrolase</keyword>
<dbReference type="Pfam" id="PF00293">
    <property type="entry name" value="NUDIX"/>
    <property type="match status" value="1"/>
</dbReference>
<dbReference type="EMBL" id="MJAT01000012">
    <property type="protein sequence ID" value="OEH85688.1"/>
    <property type="molecule type" value="Genomic_DNA"/>
</dbReference>
<dbReference type="PROSITE" id="PS00893">
    <property type="entry name" value="NUDIX_BOX"/>
    <property type="match status" value="1"/>
</dbReference>
<dbReference type="FunFam" id="3.90.79.10:FF:000024">
    <property type="entry name" value="ADP-ribose pyrophosphatase"/>
    <property type="match status" value="1"/>
</dbReference>
<feature type="domain" description="Nudix hydrolase" evidence="3">
    <location>
        <begin position="47"/>
        <end position="178"/>
    </location>
</feature>
<keyword evidence="5" id="KW-1185">Reference proteome</keyword>
<dbReference type="PROSITE" id="PS51462">
    <property type="entry name" value="NUDIX"/>
    <property type="match status" value="1"/>
</dbReference>
<accession>A0A1E5L6K5</accession>
<protein>
    <recommendedName>
        <fullName evidence="3">Nudix hydrolase domain-containing protein</fullName>
    </recommendedName>
</protein>
<evidence type="ECO:0000313" key="4">
    <source>
        <dbReference type="EMBL" id="OEH85688.1"/>
    </source>
</evidence>
<dbReference type="GO" id="GO:0016787">
    <property type="term" value="F:hydrolase activity"/>
    <property type="evidence" value="ECO:0007669"/>
    <property type="project" value="UniProtKB-KW"/>
</dbReference>
<dbReference type="SUPFAM" id="SSF55811">
    <property type="entry name" value="Nudix"/>
    <property type="match status" value="1"/>
</dbReference>
<evidence type="ECO:0000256" key="2">
    <source>
        <dbReference type="ARBA" id="ARBA00022801"/>
    </source>
</evidence>
<dbReference type="OrthoDB" id="9806150at2"/>
<dbReference type="InterPro" id="IPR020084">
    <property type="entry name" value="NUDIX_hydrolase_CS"/>
</dbReference>
<dbReference type="InterPro" id="IPR000086">
    <property type="entry name" value="NUDIX_hydrolase_dom"/>
</dbReference>